<reference evidence="1" key="1">
    <citation type="submission" date="2022-12" db="EMBL/GenBank/DDBJ databases">
        <title>Reference genome sequencing for broad-spectrum identification of bacterial and archaeal isolates by mass spectrometry.</title>
        <authorList>
            <person name="Sekiguchi Y."/>
            <person name="Tourlousse D.M."/>
        </authorList>
    </citation>
    <scope>NUCLEOTIDE SEQUENCE</scope>
    <source>
        <strain evidence="1">10succ1</strain>
    </source>
</reference>
<sequence length="159" mass="18023">MSIRNLEQEIKRRVISVVEDTQLVDIKGKRVVPIVETGVLPGDIVKGKPYVLIQTTDITDGDLESEVDVLMVYGTVGLGKQDRVDKEKSDYVHATGHWDIISLIDKIRADFLKDTNFEFGVLERKMKHEVFGQIEDINYLGESKLKFKISTIAPEGEYL</sequence>
<dbReference type="AlphaFoldDB" id="A0A9W6GIZ0"/>
<evidence type="ECO:0000313" key="1">
    <source>
        <dbReference type="EMBL" id="GLI54749.1"/>
    </source>
</evidence>
<dbReference type="Proteomes" id="UP001144471">
    <property type="component" value="Unassembled WGS sequence"/>
</dbReference>
<organism evidence="1 2">
    <name type="scientific">Propionigenium maris DSM 9537</name>
    <dbReference type="NCBI Taxonomy" id="1123000"/>
    <lineage>
        <taxon>Bacteria</taxon>
        <taxon>Fusobacteriati</taxon>
        <taxon>Fusobacteriota</taxon>
        <taxon>Fusobacteriia</taxon>
        <taxon>Fusobacteriales</taxon>
        <taxon>Fusobacteriaceae</taxon>
        <taxon>Propionigenium</taxon>
    </lineage>
</organism>
<dbReference type="EMBL" id="BSDY01000001">
    <property type="protein sequence ID" value="GLI54749.1"/>
    <property type="molecule type" value="Genomic_DNA"/>
</dbReference>
<protein>
    <submittedName>
        <fullName evidence="1">Uncharacterized protein</fullName>
    </submittedName>
</protein>
<evidence type="ECO:0000313" key="2">
    <source>
        <dbReference type="Proteomes" id="UP001144471"/>
    </source>
</evidence>
<keyword evidence="2" id="KW-1185">Reference proteome</keyword>
<name>A0A9W6GIZ0_9FUSO</name>
<comment type="caution">
    <text evidence="1">The sequence shown here is derived from an EMBL/GenBank/DDBJ whole genome shotgun (WGS) entry which is preliminary data.</text>
</comment>
<gene>
    <name evidence="1" type="ORF">PM10SUCC1_02640</name>
</gene>
<dbReference type="RefSeq" id="WP_281832730.1">
    <property type="nucleotide sequence ID" value="NZ_BSDY01000001.1"/>
</dbReference>
<accession>A0A9W6GIZ0</accession>
<proteinExistence type="predicted"/>